<protein>
    <submittedName>
        <fullName evidence="3">NAD(P)-binding domain-containing protein</fullName>
    </submittedName>
</protein>
<dbReference type="InterPro" id="IPR036291">
    <property type="entry name" value="NAD(P)-bd_dom_sf"/>
</dbReference>
<dbReference type="Proteomes" id="UP001597400">
    <property type="component" value="Unassembled WGS sequence"/>
</dbReference>
<dbReference type="RefSeq" id="WP_380930249.1">
    <property type="nucleotide sequence ID" value="NZ_JBHUGS010000003.1"/>
</dbReference>
<organism evidence="3 4">
    <name type="scientific">Sphingomonas arantia</name>
    <dbReference type="NCBI Taxonomy" id="1460676"/>
    <lineage>
        <taxon>Bacteria</taxon>
        <taxon>Pseudomonadati</taxon>
        <taxon>Pseudomonadota</taxon>
        <taxon>Alphaproteobacteria</taxon>
        <taxon>Sphingomonadales</taxon>
        <taxon>Sphingomonadaceae</taxon>
        <taxon>Sphingomonas</taxon>
    </lineage>
</organism>
<evidence type="ECO:0000259" key="2">
    <source>
        <dbReference type="Pfam" id="PF03446"/>
    </source>
</evidence>
<comment type="caution">
    <text evidence="3">The sequence shown here is derived from an EMBL/GenBank/DDBJ whole genome shotgun (WGS) entry which is preliminary data.</text>
</comment>
<evidence type="ECO:0000313" key="4">
    <source>
        <dbReference type="Proteomes" id="UP001597400"/>
    </source>
</evidence>
<dbReference type="Pfam" id="PF03446">
    <property type="entry name" value="NAD_binding_2"/>
    <property type="match status" value="1"/>
</dbReference>
<evidence type="ECO:0000313" key="3">
    <source>
        <dbReference type="EMBL" id="MFD1951514.1"/>
    </source>
</evidence>
<feature type="region of interest" description="Disordered" evidence="1">
    <location>
        <begin position="44"/>
        <end position="80"/>
    </location>
</feature>
<feature type="domain" description="6-phosphogluconate dehydrogenase NADP-binding" evidence="2">
    <location>
        <begin position="3"/>
        <end position="45"/>
    </location>
</feature>
<reference evidence="4" key="1">
    <citation type="journal article" date="2019" name="Int. J. Syst. Evol. Microbiol.">
        <title>The Global Catalogue of Microorganisms (GCM) 10K type strain sequencing project: providing services to taxonomists for standard genome sequencing and annotation.</title>
        <authorList>
            <consortium name="The Broad Institute Genomics Platform"/>
            <consortium name="The Broad Institute Genome Sequencing Center for Infectious Disease"/>
            <person name="Wu L."/>
            <person name="Ma J."/>
        </authorList>
    </citation>
    <scope>NUCLEOTIDE SEQUENCE [LARGE SCALE GENOMIC DNA]</scope>
    <source>
        <strain evidence="4">CGMCC 1.12702</strain>
    </source>
</reference>
<sequence>MVEIGFVGLGAMGTHPVRHLLASAFRVHVLDTNDEAVASAVALGAPASPPRGPRRCHRCGARLPADPEYREQPPPGGPGS</sequence>
<accession>A0ABW4U1N4</accession>
<evidence type="ECO:0000256" key="1">
    <source>
        <dbReference type="SAM" id="MobiDB-lite"/>
    </source>
</evidence>
<gene>
    <name evidence="3" type="ORF">ACFSGX_12135</name>
</gene>
<dbReference type="SUPFAM" id="SSF51735">
    <property type="entry name" value="NAD(P)-binding Rossmann-fold domains"/>
    <property type="match status" value="1"/>
</dbReference>
<dbReference type="Gene3D" id="3.40.50.720">
    <property type="entry name" value="NAD(P)-binding Rossmann-like Domain"/>
    <property type="match status" value="1"/>
</dbReference>
<proteinExistence type="predicted"/>
<dbReference type="InterPro" id="IPR006115">
    <property type="entry name" value="6PGDH_NADP-bd"/>
</dbReference>
<name>A0ABW4U1N4_9SPHN</name>
<keyword evidence="4" id="KW-1185">Reference proteome</keyword>
<dbReference type="EMBL" id="JBHUGS010000003">
    <property type="protein sequence ID" value="MFD1951514.1"/>
    <property type="molecule type" value="Genomic_DNA"/>
</dbReference>